<dbReference type="AlphaFoldDB" id="A0A7T8GWM7"/>
<dbReference type="EMBL" id="CP045903">
    <property type="protein sequence ID" value="QQP38896.1"/>
    <property type="molecule type" value="Genomic_DNA"/>
</dbReference>
<keyword evidence="3" id="KW-1185">Reference proteome</keyword>
<name>A0A7T8GWM7_CALRO</name>
<dbReference type="Proteomes" id="UP000595437">
    <property type="component" value="Chromosome 14"/>
</dbReference>
<evidence type="ECO:0000313" key="2">
    <source>
        <dbReference type="EMBL" id="QQP38896.1"/>
    </source>
</evidence>
<feature type="region of interest" description="Disordered" evidence="1">
    <location>
        <begin position="28"/>
        <end position="52"/>
    </location>
</feature>
<organism evidence="2 3">
    <name type="scientific">Caligus rogercresseyi</name>
    <name type="common">Sea louse</name>
    <dbReference type="NCBI Taxonomy" id="217165"/>
    <lineage>
        <taxon>Eukaryota</taxon>
        <taxon>Metazoa</taxon>
        <taxon>Ecdysozoa</taxon>
        <taxon>Arthropoda</taxon>
        <taxon>Crustacea</taxon>
        <taxon>Multicrustacea</taxon>
        <taxon>Hexanauplia</taxon>
        <taxon>Copepoda</taxon>
        <taxon>Siphonostomatoida</taxon>
        <taxon>Caligidae</taxon>
        <taxon>Caligus</taxon>
    </lineage>
</organism>
<evidence type="ECO:0000256" key="1">
    <source>
        <dbReference type="SAM" id="MobiDB-lite"/>
    </source>
</evidence>
<evidence type="ECO:0000313" key="3">
    <source>
        <dbReference type="Proteomes" id="UP000595437"/>
    </source>
</evidence>
<sequence length="52" mass="5747">ELEASIHKNCVDSMGLPDLLIRIHPDESWTTMQDDPEEIPDPGFGDRGGVNV</sequence>
<feature type="non-terminal residue" evidence="2">
    <location>
        <position position="1"/>
    </location>
</feature>
<accession>A0A7T8GWM7</accession>
<protein>
    <submittedName>
        <fullName evidence="2">Uncharacterized protein</fullName>
    </submittedName>
</protein>
<gene>
    <name evidence="2" type="ORF">FKW44_019599</name>
</gene>
<feature type="non-terminal residue" evidence="2">
    <location>
        <position position="52"/>
    </location>
</feature>
<reference evidence="3" key="1">
    <citation type="submission" date="2021-01" db="EMBL/GenBank/DDBJ databases">
        <title>Caligus Genome Assembly.</title>
        <authorList>
            <person name="Gallardo-Escarate C."/>
        </authorList>
    </citation>
    <scope>NUCLEOTIDE SEQUENCE [LARGE SCALE GENOMIC DNA]</scope>
</reference>
<proteinExistence type="predicted"/>